<dbReference type="EMBL" id="HE797633">
    <property type="protein sequence ID" value="CCM07066.1"/>
    <property type="molecule type" value="Genomic_DNA"/>
</dbReference>
<dbReference type="InParanoid" id="J7SCC8"/>
<keyword evidence="3" id="KW-1185">Reference proteome</keyword>
<sequence>MSLDALLVAREDALLNDILSIQGRISSLDRLPPSASLAVRLARNRTCTALTRLAPDIHAVLSRQRSVSPPHSPTPGGFQSRFSSPAMPSPARSLSLSPPRPNQMDEILSRQQHPQPQQPAASDIPDPRLEHILYALECEPRGPDEFVDLLFNPGAGSRRTVEDEALKRLCREWSGVPEREWRDAFRPFVHAVPAPYRIRASADRANNIDHIEERIAERSKLLFSLSEVDIGCSLLE</sequence>
<feature type="region of interest" description="Disordered" evidence="1">
    <location>
        <begin position="61"/>
        <end position="125"/>
    </location>
</feature>
<protein>
    <submittedName>
        <fullName evidence="2">Uncharacterized protein</fullName>
    </submittedName>
</protein>
<dbReference type="RefSeq" id="XP_012177087.1">
    <property type="nucleotide sequence ID" value="XM_012321697.1"/>
</dbReference>
<accession>J7SCC8</accession>
<organism evidence="2 3">
    <name type="scientific">Fibroporia radiculosa</name>
    <dbReference type="NCBI Taxonomy" id="599839"/>
    <lineage>
        <taxon>Eukaryota</taxon>
        <taxon>Fungi</taxon>
        <taxon>Dikarya</taxon>
        <taxon>Basidiomycota</taxon>
        <taxon>Agaricomycotina</taxon>
        <taxon>Agaricomycetes</taxon>
        <taxon>Polyporales</taxon>
        <taxon>Fibroporiaceae</taxon>
        <taxon>Fibroporia</taxon>
    </lineage>
</organism>
<dbReference type="Proteomes" id="UP000006352">
    <property type="component" value="Unassembled WGS sequence"/>
</dbReference>
<evidence type="ECO:0000313" key="2">
    <source>
        <dbReference type="EMBL" id="CCM07066.1"/>
    </source>
</evidence>
<gene>
    <name evidence="2" type="ORF">FIBRA_09389</name>
</gene>
<feature type="compositionally biased region" description="Low complexity" evidence="1">
    <location>
        <begin position="83"/>
        <end position="97"/>
    </location>
</feature>
<evidence type="ECO:0000256" key="1">
    <source>
        <dbReference type="SAM" id="MobiDB-lite"/>
    </source>
</evidence>
<dbReference type="GeneID" id="24101966"/>
<dbReference type="HOGENOM" id="CLU_1175449_0_0_1"/>
<name>J7SCC8_9APHY</name>
<dbReference type="AlphaFoldDB" id="J7SCC8"/>
<evidence type="ECO:0000313" key="3">
    <source>
        <dbReference type="Proteomes" id="UP000006352"/>
    </source>
</evidence>
<reference evidence="2 3" key="1">
    <citation type="journal article" date="2012" name="Appl. Environ. Microbiol.">
        <title>Short-read sequencing for genomic analysis of the brown rot fungus Fibroporia radiculosa.</title>
        <authorList>
            <person name="Tang J.D."/>
            <person name="Perkins A.D."/>
            <person name="Sonstegard T.S."/>
            <person name="Schroeder S.G."/>
            <person name="Burgess S.C."/>
            <person name="Diehl S.V."/>
        </authorList>
    </citation>
    <scope>NUCLEOTIDE SEQUENCE [LARGE SCALE GENOMIC DNA]</scope>
    <source>
        <strain evidence="2 3">TFFH 294</strain>
    </source>
</reference>
<proteinExistence type="predicted"/>